<dbReference type="EMBL" id="JAGGJZ010000003">
    <property type="protein sequence ID" value="MBP1889603.1"/>
    <property type="molecule type" value="Genomic_DNA"/>
</dbReference>
<keyword evidence="3 7" id="KW-0963">Cytoplasm</keyword>
<dbReference type="Gene3D" id="1.10.10.10">
    <property type="entry name" value="Winged helix-like DNA-binding domain superfamily/Winged helix DNA-binding domain"/>
    <property type="match status" value="1"/>
</dbReference>
<comment type="caution">
    <text evidence="10">The sequence shown here is derived from an EMBL/GenBank/DDBJ whole genome shotgun (WGS) entry which is preliminary data.</text>
</comment>
<evidence type="ECO:0000256" key="4">
    <source>
        <dbReference type="ARBA" id="ARBA00023015"/>
    </source>
</evidence>
<keyword evidence="11" id="KW-1185">Reference proteome</keyword>
<feature type="domain" description="Arginine repressor DNA-binding" evidence="8">
    <location>
        <begin position="6"/>
        <end position="66"/>
    </location>
</feature>
<proteinExistence type="inferred from homology"/>
<dbReference type="InterPro" id="IPR020899">
    <property type="entry name" value="Arg_repress_C"/>
</dbReference>
<keyword evidence="7" id="KW-0678">Repressor</keyword>
<gene>
    <name evidence="7" type="primary">argR</name>
    <name evidence="10" type="ORF">J2Z53_001186</name>
</gene>
<evidence type="ECO:0000256" key="6">
    <source>
        <dbReference type="ARBA" id="ARBA00023163"/>
    </source>
</evidence>
<dbReference type="PANTHER" id="PTHR34471">
    <property type="entry name" value="ARGININE REPRESSOR"/>
    <property type="match status" value="1"/>
</dbReference>
<dbReference type="PRINTS" id="PR01467">
    <property type="entry name" value="ARGREPRESSOR"/>
</dbReference>
<evidence type="ECO:0000259" key="8">
    <source>
        <dbReference type="Pfam" id="PF01316"/>
    </source>
</evidence>
<dbReference type="SUPFAM" id="SSF55252">
    <property type="entry name" value="C-terminal domain of arginine repressor"/>
    <property type="match status" value="1"/>
</dbReference>
<name>A0ABS4F021_9CLOT</name>
<evidence type="ECO:0000256" key="5">
    <source>
        <dbReference type="ARBA" id="ARBA00023125"/>
    </source>
</evidence>
<evidence type="ECO:0000313" key="10">
    <source>
        <dbReference type="EMBL" id="MBP1889603.1"/>
    </source>
</evidence>
<organism evidence="10 11">
    <name type="scientific">Clostridium moniliforme</name>
    <dbReference type="NCBI Taxonomy" id="39489"/>
    <lineage>
        <taxon>Bacteria</taxon>
        <taxon>Bacillati</taxon>
        <taxon>Bacillota</taxon>
        <taxon>Clostridia</taxon>
        <taxon>Eubacteriales</taxon>
        <taxon>Clostridiaceae</taxon>
        <taxon>Clostridium</taxon>
    </lineage>
</organism>
<protein>
    <recommendedName>
        <fullName evidence="7">Arginine repressor</fullName>
    </recommendedName>
</protein>
<accession>A0ABS4F021</accession>
<comment type="similarity">
    <text evidence="2 7">Belongs to the ArgR family.</text>
</comment>
<evidence type="ECO:0000313" key="11">
    <source>
        <dbReference type="Proteomes" id="UP000783390"/>
    </source>
</evidence>
<dbReference type="HAMAP" id="MF_00173">
    <property type="entry name" value="Arg_repressor"/>
    <property type="match status" value="1"/>
</dbReference>
<dbReference type="Gene3D" id="3.30.1360.40">
    <property type="match status" value="1"/>
</dbReference>
<evidence type="ECO:0000256" key="2">
    <source>
        <dbReference type="ARBA" id="ARBA00008316"/>
    </source>
</evidence>
<evidence type="ECO:0000256" key="7">
    <source>
        <dbReference type="HAMAP-Rule" id="MF_00173"/>
    </source>
</evidence>
<dbReference type="Pfam" id="PF02863">
    <property type="entry name" value="Arg_repressor_C"/>
    <property type="match status" value="1"/>
</dbReference>
<feature type="domain" description="Arginine repressor C-terminal" evidence="9">
    <location>
        <begin position="81"/>
        <end position="147"/>
    </location>
</feature>
<dbReference type="InterPro" id="IPR036388">
    <property type="entry name" value="WH-like_DNA-bd_sf"/>
</dbReference>
<reference evidence="10 11" key="1">
    <citation type="submission" date="2021-03" db="EMBL/GenBank/DDBJ databases">
        <title>Genomic Encyclopedia of Type Strains, Phase IV (KMG-IV): sequencing the most valuable type-strain genomes for metagenomic binning, comparative biology and taxonomic classification.</title>
        <authorList>
            <person name="Goeker M."/>
        </authorList>
    </citation>
    <scope>NUCLEOTIDE SEQUENCE [LARGE SCALE GENOMIC DNA]</scope>
    <source>
        <strain evidence="10 11">DSM 3984</strain>
    </source>
</reference>
<dbReference type="InterPro" id="IPR020900">
    <property type="entry name" value="Arg_repress_DNA-bd"/>
</dbReference>
<keyword evidence="7" id="KW-0055">Arginine biosynthesis</keyword>
<evidence type="ECO:0000256" key="1">
    <source>
        <dbReference type="ARBA" id="ARBA00004496"/>
    </source>
</evidence>
<dbReference type="PANTHER" id="PTHR34471:SF1">
    <property type="entry name" value="ARGININE REPRESSOR"/>
    <property type="match status" value="1"/>
</dbReference>
<dbReference type="Pfam" id="PF01316">
    <property type="entry name" value="Arg_repressor"/>
    <property type="match status" value="1"/>
</dbReference>
<keyword evidence="7" id="KW-0028">Amino-acid biosynthesis</keyword>
<keyword evidence="4 7" id="KW-0805">Transcription regulation</keyword>
<comment type="subcellular location">
    <subcellularLocation>
        <location evidence="1 7">Cytoplasm</location>
    </subcellularLocation>
</comment>
<dbReference type="RefSeq" id="WP_209796391.1">
    <property type="nucleotide sequence ID" value="NZ_JAGGJZ010000003.1"/>
</dbReference>
<dbReference type="InterPro" id="IPR001669">
    <property type="entry name" value="Arg_repress"/>
</dbReference>
<dbReference type="InterPro" id="IPR036390">
    <property type="entry name" value="WH_DNA-bd_sf"/>
</dbReference>
<comment type="pathway">
    <text evidence="7">Amino-acid biosynthesis; L-arginine biosynthesis [regulation].</text>
</comment>
<dbReference type="Proteomes" id="UP000783390">
    <property type="component" value="Unassembled WGS sequence"/>
</dbReference>
<evidence type="ECO:0000259" key="9">
    <source>
        <dbReference type="Pfam" id="PF02863"/>
    </source>
</evidence>
<sequence>MENILKNRRREEILNIINNENIGKQDQLVFKLRRRGINVTQATLSRDLREMHIIRKPSGNKQYRYIRITQEDVGKRCQNVFKDAVIRIFVQDYFISVKTMNGMAAAVGELIDRLDDKRIAGTVASNNNVLVLCRSNEYAKYVFKELNDLRL</sequence>
<dbReference type="SUPFAM" id="SSF46785">
    <property type="entry name" value="Winged helix' DNA-binding domain"/>
    <property type="match status" value="1"/>
</dbReference>
<evidence type="ECO:0000256" key="3">
    <source>
        <dbReference type="ARBA" id="ARBA00022490"/>
    </source>
</evidence>
<dbReference type="InterPro" id="IPR036251">
    <property type="entry name" value="Arg_repress_C_sf"/>
</dbReference>
<comment type="function">
    <text evidence="7">Regulates arginine biosynthesis genes.</text>
</comment>
<keyword evidence="6 7" id="KW-0804">Transcription</keyword>
<keyword evidence="5 7" id="KW-0238">DNA-binding</keyword>